<protein>
    <submittedName>
        <fullName evidence="2">Uncharacterized protein</fullName>
    </submittedName>
</protein>
<proteinExistence type="predicted"/>
<keyword evidence="3" id="KW-1185">Reference proteome</keyword>
<dbReference type="EMBL" id="JACHJR010000001">
    <property type="protein sequence ID" value="MBB4950507.1"/>
    <property type="molecule type" value="Genomic_DNA"/>
</dbReference>
<dbReference type="AlphaFoldDB" id="A0A7W7SHJ5"/>
<accession>A0A7W7SHJ5</accession>
<gene>
    <name evidence="2" type="ORF">F4556_006042</name>
</gene>
<reference evidence="2 3" key="1">
    <citation type="submission" date="2020-08" db="EMBL/GenBank/DDBJ databases">
        <title>Sequencing the genomes of 1000 actinobacteria strains.</title>
        <authorList>
            <person name="Klenk H.-P."/>
        </authorList>
    </citation>
    <scope>NUCLEOTIDE SEQUENCE [LARGE SCALE GENOMIC DNA]</scope>
    <source>
        <strain evidence="2 3">DSM 44786</strain>
    </source>
</reference>
<evidence type="ECO:0000256" key="1">
    <source>
        <dbReference type="SAM" id="MobiDB-lite"/>
    </source>
</evidence>
<name>A0A7W7SHJ5_9ACTN</name>
<evidence type="ECO:0000313" key="3">
    <source>
        <dbReference type="Proteomes" id="UP000573327"/>
    </source>
</evidence>
<comment type="caution">
    <text evidence="2">The sequence shown here is derived from an EMBL/GenBank/DDBJ whole genome shotgun (WGS) entry which is preliminary data.</text>
</comment>
<dbReference type="Proteomes" id="UP000573327">
    <property type="component" value="Unassembled WGS sequence"/>
</dbReference>
<feature type="region of interest" description="Disordered" evidence="1">
    <location>
        <begin position="95"/>
        <end position="114"/>
    </location>
</feature>
<evidence type="ECO:0000313" key="2">
    <source>
        <dbReference type="EMBL" id="MBB4950507.1"/>
    </source>
</evidence>
<dbReference type="RefSeq" id="WP_184921720.1">
    <property type="nucleotide sequence ID" value="NZ_JACHJR010000001.1"/>
</dbReference>
<sequence>MDTGQVSEAVHALQALASHLPELLDRLGTVLSSEQASGRLTSVSSDISEMDLVRIARDTRDQLGEAGRIAGVLGETLTLAETSLAGIGKPWGVASVRPDDLPVDDDGSSARPRR</sequence>
<organism evidence="2 3">
    <name type="scientific">Kitasatospora gansuensis</name>
    <dbReference type="NCBI Taxonomy" id="258050"/>
    <lineage>
        <taxon>Bacteria</taxon>
        <taxon>Bacillati</taxon>
        <taxon>Actinomycetota</taxon>
        <taxon>Actinomycetes</taxon>
        <taxon>Kitasatosporales</taxon>
        <taxon>Streptomycetaceae</taxon>
        <taxon>Kitasatospora</taxon>
    </lineage>
</organism>